<sequence length="143" mass="16409">MTWKEECLSALHTEDLFIDYGHRTRFKELLDCFSEQPFFTSGLCKCMYLSAWDDGHFFIMLGTLNQMALARETSLEGMRFTGDILASEQQDAQYYVYLLANSFLDGTSFSLPDEAQVPRDIQFIIRQAQKAAAIIDQCFDTKA</sequence>
<reference evidence="1" key="2">
    <citation type="submission" date="2021-04" db="EMBL/GenBank/DDBJ databases">
        <authorList>
            <person name="Gilroy R."/>
        </authorList>
    </citation>
    <scope>NUCLEOTIDE SEQUENCE</scope>
    <source>
        <strain evidence="1">ChiSxjej1B13-11762</strain>
    </source>
</reference>
<organism evidence="1 2">
    <name type="scientific">Candidatus Dorea gallistercoris</name>
    <dbReference type="NCBI Taxonomy" id="2838542"/>
    <lineage>
        <taxon>Bacteria</taxon>
        <taxon>Bacillati</taxon>
        <taxon>Bacillota</taxon>
        <taxon>Clostridia</taxon>
        <taxon>Lachnospirales</taxon>
        <taxon>Lachnospiraceae</taxon>
        <taxon>Dorea</taxon>
    </lineage>
</organism>
<dbReference type="Proteomes" id="UP000824263">
    <property type="component" value="Unassembled WGS sequence"/>
</dbReference>
<evidence type="ECO:0000313" key="2">
    <source>
        <dbReference type="Proteomes" id="UP000824263"/>
    </source>
</evidence>
<dbReference type="AlphaFoldDB" id="A0A9D1RAT8"/>
<dbReference type="EMBL" id="DXGF01000131">
    <property type="protein sequence ID" value="HIW84050.1"/>
    <property type="molecule type" value="Genomic_DNA"/>
</dbReference>
<accession>A0A9D1RAT8</accession>
<comment type="caution">
    <text evidence="1">The sequence shown here is derived from an EMBL/GenBank/DDBJ whole genome shotgun (WGS) entry which is preliminary data.</text>
</comment>
<protein>
    <submittedName>
        <fullName evidence="1">Uncharacterized protein</fullName>
    </submittedName>
</protein>
<proteinExistence type="predicted"/>
<evidence type="ECO:0000313" key="1">
    <source>
        <dbReference type="EMBL" id="HIW84050.1"/>
    </source>
</evidence>
<gene>
    <name evidence="1" type="ORF">H9873_07000</name>
</gene>
<reference evidence="1" key="1">
    <citation type="journal article" date="2021" name="PeerJ">
        <title>Extensive microbial diversity within the chicken gut microbiome revealed by metagenomics and culture.</title>
        <authorList>
            <person name="Gilroy R."/>
            <person name="Ravi A."/>
            <person name="Getino M."/>
            <person name="Pursley I."/>
            <person name="Horton D.L."/>
            <person name="Alikhan N.F."/>
            <person name="Baker D."/>
            <person name="Gharbi K."/>
            <person name="Hall N."/>
            <person name="Watson M."/>
            <person name="Adriaenssens E.M."/>
            <person name="Foster-Nyarko E."/>
            <person name="Jarju S."/>
            <person name="Secka A."/>
            <person name="Antonio M."/>
            <person name="Oren A."/>
            <person name="Chaudhuri R.R."/>
            <person name="La Ragione R."/>
            <person name="Hildebrand F."/>
            <person name="Pallen M.J."/>
        </authorList>
    </citation>
    <scope>NUCLEOTIDE SEQUENCE</scope>
    <source>
        <strain evidence="1">ChiSxjej1B13-11762</strain>
    </source>
</reference>
<name>A0A9D1RAT8_9FIRM</name>